<dbReference type="GO" id="GO:0015297">
    <property type="term" value="F:antiporter activity"/>
    <property type="evidence" value="ECO:0007669"/>
    <property type="project" value="UniProtKB-KW"/>
</dbReference>
<dbReference type="Proteomes" id="UP001156601">
    <property type="component" value="Unassembled WGS sequence"/>
</dbReference>
<feature type="transmembrane region" description="Helical" evidence="9">
    <location>
        <begin position="7"/>
        <end position="26"/>
    </location>
</feature>
<evidence type="ECO:0000256" key="7">
    <source>
        <dbReference type="ARBA" id="ARBA00023065"/>
    </source>
</evidence>
<dbReference type="Gene3D" id="1.20.1530.20">
    <property type="match status" value="1"/>
</dbReference>
<evidence type="ECO:0000256" key="4">
    <source>
        <dbReference type="ARBA" id="ARBA00022475"/>
    </source>
</evidence>
<dbReference type="InterPro" id="IPR038770">
    <property type="entry name" value="Na+/solute_symporter_sf"/>
</dbReference>
<keyword evidence="6 9" id="KW-1133">Transmembrane helix</keyword>
<dbReference type="InterPro" id="IPR006153">
    <property type="entry name" value="Cation/H_exchanger_TM"/>
</dbReference>
<feature type="transmembrane region" description="Helical" evidence="9">
    <location>
        <begin position="319"/>
        <end position="337"/>
    </location>
</feature>
<organism evidence="11 12">
    <name type="scientific">Agaribacter marinus</name>
    <dbReference type="NCBI Taxonomy" id="1431249"/>
    <lineage>
        <taxon>Bacteria</taxon>
        <taxon>Pseudomonadati</taxon>
        <taxon>Pseudomonadota</taxon>
        <taxon>Gammaproteobacteria</taxon>
        <taxon>Alteromonadales</taxon>
        <taxon>Alteromonadaceae</taxon>
        <taxon>Agaribacter</taxon>
    </lineage>
</organism>
<evidence type="ECO:0000256" key="1">
    <source>
        <dbReference type="ARBA" id="ARBA00004651"/>
    </source>
</evidence>
<accession>A0AA37T2B8</accession>
<protein>
    <submittedName>
        <fullName evidence="11">Sodium:proton antiporter</fullName>
    </submittedName>
</protein>
<evidence type="ECO:0000256" key="6">
    <source>
        <dbReference type="ARBA" id="ARBA00022989"/>
    </source>
</evidence>
<feature type="transmembrane region" description="Helical" evidence="9">
    <location>
        <begin position="166"/>
        <end position="188"/>
    </location>
</feature>
<name>A0AA37T2B8_9ALTE</name>
<evidence type="ECO:0000256" key="8">
    <source>
        <dbReference type="ARBA" id="ARBA00023136"/>
    </source>
</evidence>
<comment type="subcellular location">
    <subcellularLocation>
        <location evidence="1">Cell membrane</location>
        <topology evidence="1">Multi-pass membrane protein</topology>
    </subcellularLocation>
</comment>
<keyword evidence="7" id="KW-0406">Ion transport</keyword>
<dbReference type="Pfam" id="PF00999">
    <property type="entry name" value="Na_H_Exchanger"/>
    <property type="match status" value="1"/>
</dbReference>
<dbReference type="AlphaFoldDB" id="A0AA37T2B8"/>
<keyword evidence="3" id="KW-0050">Antiport</keyword>
<sequence>MLAKRLSSSIVTAPMVFIAVGVTLHYLGLLKVDDSEEILHLIAEIALIVLLFLDASQINLKHLLKQNAWPLRMLLIGLPLCIAIGTLVGLLFFPDWPWAMVALVAAVMSPTDAALGEAVISNKAVPENERQCLTVESGLNDGLALPIILFFASVLAMTSSPENDTLRWLAFGASQVAIGVAVGLIMGWSSGRFFILAEARKMTSNIYEGIGVLALTGTSYLMAAILGGNGFISAFIAGLAFGNMVKGHCRFIYQFTESEGQILVWSAFTIIGLGLLPEAIEHISWPVAAYILVSLLIVRPLAIYISLLGTKTTLYTRLFLGWFGPRGLATALFALIVAKDILNDYGHSLLVVAINAVWISTLLHGITAAPAANWYGRYKRRLKADTE</sequence>
<feature type="transmembrane region" description="Helical" evidence="9">
    <location>
        <begin position="287"/>
        <end position="307"/>
    </location>
</feature>
<keyword evidence="2" id="KW-0813">Transport</keyword>
<reference evidence="11" key="1">
    <citation type="journal article" date="2014" name="Int. J. Syst. Evol. Microbiol.">
        <title>Complete genome sequence of Corynebacterium casei LMG S-19264T (=DSM 44701T), isolated from a smear-ripened cheese.</title>
        <authorList>
            <consortium name="US DOE Joint Genome Institute (JGI-PGF)"/>
            <person name="Walter F."/>
            <person name="Albersmeier A."/>
            <person name="Kalinowski J."/>
            <person name="Ruckert C."/>
        </authorList>
    </citation>
    <scope>NUCLEOTIDE SEQUENCE</scope>
    <source>
        <strain evidence="11">NBRC 110023</strain>
    </source>
</reference>
<feature type="transmembrane region" description="Helical" evidence="9">
    <location>
        <begin position="142"/>
        <end position="160"/>
    </location>
</feature>
<evidence type="ECO:0000256" key="5">
    <source>
        <dbReference type="ARBA" id="ARBA00022692"/>
    </source>
</evidence>
<evidence type="ECO:0000256" key="9">
    <source>
        <dbReference type="SAM" id="Phobius"/>
    </source>
</evidence>
<evidence type="ECO:0000313" key="11">
    <source>
        <dbReference type="EMBL" id="GLR72644.1"/>
    </source>
</evidence>
<gene>
    <name evidence="11" type="ORF">GCM10007852_35520</name>
</gene>
<keyword evidence="8 9" id="KW-0472">Membrane</keyword>
<proteinExistence type="predicted"/>
<evidence type="ECO:0000256" key="2">
    <source>
        <dbReference type="ARBA" id="ARBA00022448"/>
    </source>
</evidence>
<dbReference type="PANTHER" id="PTHR32507">
    <property type="entry name" value="NA(+)/H(+) ANTIPORTER 1"/>
    <property type="match status" value="1"/>
</dbReference>
<keyword evidence="4" id="KW-1003">Cell membrane</keyword>
<feature type="domain" description="Cation/H+ exchanger transmembrane" evidence="10">
    <location>
        <begin position="4"/>
        <end position="374"/>
    </location>
</feature>
<keyword evidence="12" id="KW-1185">Reference proteome</keyword>
<feature type="transmembrane region" description="Helical" evidence="9">
    <location>
        <begin position="72"/>
        <end position="93"/>
    </location>
</feature>
<feature type="transmembrane region" description="Helical" evidence="9">
    <location>
        <begin position="349"/>
        <end position="372"/>
    </location>
</feature>
<dbReference type="GO" id="GO:1902600">
    <property type="term" value="P:proton transmembrane transport"/>
    <property type="evidence" value="ECO:0007669"/>
    <property type="project" value="InterPro"/>
</dbReference>
<comment type="caution">
    <text evidence="11">The sequence shown here is derived from an EMBL/GenBank/DDBJ whole genome shotgun (WGS) entry which is preliminary data.</text>
</comment>
<evidence type="ECO:0000313" key="12">
    <source>
        <dbReference type="Proteomes" id="UP001156601"/>
    </source>
</evidence>
<evidence type="ECO:0000259" key="10">
    <source>
        <dbReference type="Pfam" id="PF00999"/>
    </source>
</evidence>
<keyword evidence="5 9" id="KW-0812">Transmembrane</keyword>
<dbReference type="EMBL" id="BSOT01000011">
    <property type="protein sequence ID" value="GLR72644.1"/>
    <property type="molecule type" value="Genomic_DNA"/>
</dbReference>
<dbReference type="GO" id="GO:0005886">
    <property type="term" value="C:plasma membrane"/>
    <property type="evidence" value="ECO:0007669"/>
    <property type="project" value="UniProtKB-SubCell"/>
</dbReference>
<dbReference type="PANTHER" id="PTHR32507:SF8">
    <property type="entry name" value="CNH1P"/>
    <property type="match status" value="1"/>
</dbReference>
<feature type="transmembrane region" description="Helical" evidence="9">
    <location>
        <begin position="262"/>
        <end position="280"/>
    </location>
</feature>
<feature type="transmembrane region" description="Helical" evidence="9">
    <location>
        <begin position="209"/>
        <end position="242"/>
    </location>
</feature>
<feature type="transmembrane region" description="Helical" evidence="9">
    <location>
        <begin position="38"/>
        <end position="60"/>
    </location>
</feature>
<evidence type="ECO:0000256" key="3">
    <source>
        <dbReference type="ARBA" id="ARBA00022449"/>
    </source>
</evidence>
<reference evidence="11" key="2">
    <citation type="submission" date="2023-01" db="EMBL/GenBank/DDBJ databases">
        <title>Draft genome sequence of Agaribacter marinus strain NBRC 110023.</title>
        <authorList>
            <person name="Sun Q."/>
            <person name="Mori K."/>
        </authorList>
    </citation>
    <scope>NUCLEOTIDE SEQUENCE</scope>
    <source>
        <strain evidence="11">NBRC 110023</strain>
    </source>
</reference>